<evidence type="ECO:0000313" key="2">
    <source>
        <dbReference type="EMBL" id="MDA0646988.1"/>
    </source>
</evidence>
<accession>A0ABT4TBS6</accession>
<evidence type="ECO:0000313" key="3">
    <source>
        <dbReference type="Proteomes" id="UP001212498"/>
    </source>
</evidence>
<name>A0ABT4TBS6_9ACTN</name>
<feature type="region of interest" description="Disordered" evidence="1">
    <location>
        <begin position="47"/>
        <end position="68"/>
    </location>
</feature>
<organism evidence="2 3">
    <name type="scientific">Nonomuraea ferruginea</name>
    <dbReference type="NCBI Taxonomy" id="46174"/>
    <lineage>
        <taxon>Bacteria</taxon>
        <taxon>Bacillati</taxon>
        <taxon>Actinomycetota</taxon>
        <taxon>Actinomycetes</taxon>
        <taxon>Streptosporangiales</taxon>
        <taxon>Streptosporangiaceae</taxon>
        <taxon>Nonomuraea</taxon>
    </lineage>
</organism>
<protein>
    <submittedName>
        <fullName evidence="2">Uncharacterized protein</fullName>
    </submittedName>
</protein>
<dbReference type="Proteomes" id="UP001212498">
    <property type="component" value="Unassembled WGS sequence"/>
</dbReference>
<reference evidence="2 3" key="1">
    <citation type="submission" date="2022-11" db="EMBL/GenBank/DDBJ databases">
        <title>Nonomuraea corallina sp. nov., a new species of the genus Nonomuraea isolated from sea side sediment in Thai sea.</title>
        <authorList>
            <person name="Ngamcharungchit C."/>
            <person name="Matsumoto A."/>
            <person name="Suriyachadkun C."/>
            <person name="Panbangred W."/>
            <person name="Inahashi Y."/>
            <person name="Intra B."/>
        </authorList>
    </citation>
    <scope>NUCLEOTIDE SEQUENCE [LARGE SCALE GENOMIC DNA]</scope>
    <source>
        <strain evidence="2 3">DSM 43553</strain>
    </source>
</reference>
<evidence type="ECO:0000256" key="1">
    <source>
        <dbReference type="SAM" id="MobiDB-lite"/>
    </source>
</evidence>
<proteinExistence type="predicted"/>
<keyword evidence="3" id="KW-1185">Reference proteome</keyword>
<sequence length="68" mass="7165">MTCAFEWSEGRTFRVRQEFPRPAGELAAELTGVGGLLDLRAAAARPARATAGRRSEGPPAASPELLGL</sequence>
<comment type="caution">
    <text evidence="2">The sequence shown here is derived from an EMBL/GenBank/DDBJ whole genome shotgun (WGS) entry which is preliminary data.</text>
</comment>
<dbReference type="EMBL" id="JAPNUD010000244">
    <property type="protein sequence ID" value="MDA0646988.1"/>
    <property type="molecule type" value="Genomic_DNA"/>
</dbReference>
<gene>
    <name evidence="2" type="ORF">OUY24_40730</name>
</gene>